<comment type="caution">
    <text evidence="1">The sequence shown here is derived from an EMBL/GenBank/DDBJ whole genome shotgun (WGS) entry which is preliminary data.</text>
</comment>
<accession>A0A1C3E790</accession>
<proteinExistence type="predicted"/>
<dbReference type="Proteomes" id="UP000094828">
    <property type="component" value="Unassembled WGS sequence"/>
</dbReference>
<protein>
    <submittedName>
        <fullName evidence="1">Uncharacterized protein</fullName>
    </submittedName>
</protein>
<keyword evidence="2" id="KW-1185">Reference proteome</keyword>
<dbReference type="RefSeq" id="WP_068850326.1">
    <property type="nucleotide sequence ID" value="NZ_LYDR01000144.1"/>
</dbReference>
<name>A0A1C3E790_9PLAN</name>
<sequence length="139" mass="15839">MDTDTEPDPQVRVQRHVYDFNDLAGGLAQRLTTIMDAPAGCHYLNPAVSVSCSQPTPAFFAKVKQEQARWCRIASQTFRKRERRSAKSWISHERITNKYARFLDRAACFTGFLFIDGKVSSLQQLARSLNLTDRDVRAT</sequence>
<gene>
    <name evidence="1" type="ORF">A6X21_09760</name>
</gene>
<dbReference type="AlphaFoldDB" id="A0A1C3E790"/>
<evidence type="ECO:0000313" key="2">
    <source>
        <dbReference type="Proteomes" id="UP000094828"/>
    </source>
</evidence>
<organism evidence="1 2">
    <name type="scientific">Planctopirus hydrillae</name>
    <dbReference type="NCBI Taxonomy" id="1841610"/>
    <lineage>
        <taxon>Bacteria</taxon>
        <taxon>Pseudomonadati</taxon>
        <taxon>Planctomycetota</taxon>
        <taxon>Planctomycetia</taxon>
        <taxon>Planctomycetales</taxon>
        <taxon>Planctomycetaceae</taxon>
        <taxon>Planctopirus</taxon>
    </lineage>
</organism>
<evidence type="ECO:0000313" key="1">
    <source>
        <dbReference type="EMBL" id="ODA29091.1"/>
    </source>
</evidence>
<dbReference type="EMBL" id="LYDR01000144">
    <property type="protein sequence ID" value="ODA29091.1"/>
    <property type="molecule type" value="Genomic_DNA"/>
</dbReference>
<reference evidence="1 2" key="1">
    <citation type="submission" date="2016-05" db="EMBL/GenBank/DDBJ databases">
        <title>Genomic and physiological characterization of Planctopirus sp. isolated from fresh water lake.</title>
        <authorList>
            <person name="Subhash Y."/>
            <person name="Ramana C."/>
        </authorList>
    </citation>
    <scope>NUCLEOTIDE SEQUENCE [LARGE SCALE GENOMIC DNA]</scope>
    <source>
        <strain evidence="1 2">JC280</strain>
    </source>
</reference>